<evidence type="ECO:0000256" key="1">
    <source>
        <dbReference type="SAM" id="MobiDB-lite"/>
    </source>
</evidence>
<evidence type="ECO:0000313" key="4">
    <source>
        <dbReference type="Proteomes" id="UP000070720"/>
    </source>
</evidence>
<dbReference type="EnsemblFungi" id="CEF85547">
    <property type="protein sequence ID" value="CEF85547"/>
    <property type="gene ID" value="FGRRES_13043"/>
</dbReference>
<sequence length="122" mass="13435">MPAELLVPLSGGQSNPTNNGRRDSTCHPQFRVQTGSSRHRMVSSGEGRNSKAETKWLGPIKETNLSLTKDMCTFKLALSSDMLLGGIRDQLHYHTNMLGYMCVPRYSARRITVVSCPPVAVS</sequence>
<reference evidence="3 4" key="1">
    <citation type="journal article" date="2007" name="Science">
        <title>The Fusarium graminearum genome reveals a link between localized polymorphism and pathogen specialization.</title>
        <authorList>
            <person name="Cuomo C.A."/>
            <person name="Gueldener U."/>
            <person name="Xu J.-R."/>
            <person name="Trail F."/>
            <person name="Turgeon B.G."/>
            <person name="Di Pietro A."/>
            <person name="Walton J.D."/>
            <person name="Ma L.-J."/>
            <person name="Baker S.E."/>
            <person name="Rep M."/>
            <person name="Adam G."/>
            <person name="Antoniw J."/>
            <person name="Baldwin T."/>
            <person name="Calvo S.E."/>
            <person name="Chang Y.-L."/>
            <person name="DeCaprio D."/>
            <person name="Gale L.R."/>
            <person name="Gnerre S."/>
            <person name="Goswami R.S."/>
            <person name="Hammond-Kosack K."/>
            <person name="Harris L.J."/>
            <person name="Hilburn K."/>
            <person name="Kennell J.C."/>
            <person name="Kroken S."/>
            <person name="Magnuson J.K."/>
            <person name="Mannhaupt G."/>
            <person name="Mauceli E.W."/>
            <person name="Mewes H.-W."/>
            <person name="Mitterbauer R."/>
            <person name="Muehlbauer G."/>
            <person name="Muensterkoetter M."/>
            <person name="Nelson D."/>
            <person name="O'Donnell K."/>
            <person name="Ouellet T."/>
            <person name="Qi W."/>
            <person name="Quesneville H."/>
            <person name="Roncero M.I.G."/>
            <person name="Seong K.-Y."/>
            <person name="Tetko I.V."/>
            <person name="Urban M."/>
            <person name="Waalwijk C."/>
            <person name="Ward T.J."/>
            <person name="Yao J."/>
            <person name="Birren B.W."/>
            <person name="Kistler H.C."/>
        </authorList>
    </citation>
    <scope>NUCLEOTIDE SEQUENCE [LARGE SCALE GENOMIC DNA]</scope>
    <source>
        <strain evidence="4">ATCC MYA-4620 / CBS 123657 / FGSC 9075 / NRRL 31084 / PH-1</strain>
        <strain evidence="3">PH-1 / ATCC MYA-4620 / FGSC 9075 / NRRL 31084</strain>
    </source>
</reference>
<keyword evidence="4" id="KW-1185">Reference proteome</keyword>
<dbReference type="EMBL" id="HG970335">
    <property type="protein sequence ID" value="CEF85547.1"/>
    <property type="molecule type" value="Genomic_DNA"/>
</dbReference>
<dbReference type="HOGENOM" id="CLU_2026947_0_0_1"/>
<dbReference type="AlphaFoldDB" id="I1S865"/>
<reference key="3">
    <citation type="submission" date="2014-02" db="EMBL/GenBank/DDBJ databases">
        <title>A revised Fusarium graminearum genomic reference sequence using whole shotgun re-sequencing.</title>
        <authorList>
            <person name="King R."/>
            <person name="Urban M."/>
            <person name="Hassani-Pak K."/>
            <person name="Hammond-Kosack K."/>
        </authorList>
    </citation>
    <scope>NUCLEOTIDE SEQUENCE</scope>
    <source>
        <strain>PH-1</strain>
    </source>
</reference>
<name>I1S865_GIBZE</name>
<dbReference type="InParanoid" id="I1S865"/>
<dbReference type="VEuPathDB" id="FungiDB:FGRAMPH1_01G23793"/>
<feature type="region of interest" description="Disordered" evidence="1">
    <location>
        <begin position="1"/>
        <end position="53"/>
    </location>
</feature>
<evidence type="ECO:0000313" key="3">
    <source>
        <dbReference type="EnsemblFungi" id="CEF85547"/>
    </source>
</evidence>
<dbReference type="Proteomes" id="UP000070720">
    <property type="component" value="Chromosome 4"/>
</dbReference>
<dbReference type="RefSeq" id="XP_011326725.1">
    <property type="nucleotide sequence ID" value="XM_011328423.1"/>
</dbReference>
<reference evidence="3 4" key="2">
    <citation type="journal article" date="2010" name="Nature">
        <title>Comparative genomics reveals mobile pathogenicity chromosomes in Fusarium.</title>
        <authorList>
            <person name="Ma L.J."/>
            <person name="van der Does H.C."/>
            <person name="Borkovich K.A."/>
            <person name="Coleman J.J."/>
            <person name="Daboussi M.J."/>
            <person name="Di Pietro A."/>
            <person name="Dufresne M."/>
            <person name="Freitag M."/>
            <person name="Grabherr M."/>
            <person name="Henrissat B."/>
            <person name="Houterman P.M."/>
            <person name="Kang S."/>
            <person name="Shim W.B."/>
            <person name="Woloshuk C."/>
            <person name="Xie X."/>
            <person name="Xu J.R."/>
            <person name="Antoniw J."/>
            <person name="Baker S.E."/>
            <person name="Bluhm B.H."/>
            <person name="Breakspear A."/>
            <person name="Brown D.W."/>
            <person name="Butchko R.A."/>
            <person name="Chapman S."/>
            <person name="Coulson R."/>
            <person name="Coutinho P.M."/>
            <person name="Danchin E.G."/>
            <person name="Diener A."/>
            <person name="Gale L.R."/>
            <person name="Gardiner D.M."/>
            <person name="Goff S."/>
            <person name="Hammond-Kosack K.E."/>
            <person name="Hilburn K."/>
            <person name="Hua-Van A."/>
            <person name="Jonkers W."/>
            <person name="Kazan K."/>
            <person name="Kodira C.D."/>
            <person name="Koehrsen M."/>
            <person name="Kumar L."/>
            <person name="Lee Y.H."/>
            <person name="Li L."/>
            <person name="Manners J.M."/>
            <person name="Miranda-Saavedra D."/>
            <person name="Mukherjee M."/>
            <person name="Park G."/>
            <person name="Park J."/>
            <person name="Park S.Y."/>
            <person name="Proctor R.H."/>
            <person name="Regev A."/>
            <person name="Ruiz-Roldan M.C."/>
            <person name="Sain D."/>
            <person name="Sakthikumar S."/>
            <person name="Sykes S."/>
            <person name="Schwartz D.C."/>
            <person name="Turgeon B.G."/>
            <person name="Wapinski I."/>
            <person name="Yoder O."/>
            <person name="Young S."/>
            <person name="Zeng Q."/>
            <person name="Zhou S."/>
            <person name="Galagan J."/>
            <person name="Cuomo C.A."/>
            <person name="Kistler H.C."/>
            <person name="Rep M."/>
        </authorList>
    </citation>
    <scope>GENOME REANNOTATION</scope>
    <source>
        <strain evidence="4">ATCC MYA-4620 / CBS 123657 / FGSC 9075 / NRRL 31084 / PH-1</strain>
        <strain evidence="3">PH-1 / ATCC MYA-4620 / FGSC 9075 / NRRL 31084</strain>
    </source>
</reference>
<gene>
    <name evidence="2" type="ORF">FGRAMPH1_01T23793</name>
</gene>
<evidence type="ECO:0000313" key="2">
    <source>
        <dbReference type="EMBL" id="CEF85547.1"/>
    </source>
</evidence>
<proteinExistence type="predicted"/>
<organism evidence="2 4">
    <name type="scientific">Gibberella zeae (strain ATCC MYA-4620 / CBS 123657 / FGSC 9075 / NRRL 31084 / PH-1)</name>
    <name type="common">Wheat head blight fungus</name>
    <name type="synonym">Fusarium graminearum</name>
    <dbReference type="NCBI Taxonomy" id="229533"/>
    <lineage>
        <taxon>Eukaryota</taxon>
        <taxon>Fungi</taxon>
        <taxon>Dikarya</taxon>
        <taxon>Ascomycota</taxon>
        <taxon>Pezizomycotina</taxon>
        <taxon>Sordariomycetes</taxon>
        <taxon>Hypocreomycetidae</taxon>
        <taxon>Hypocreales</taxon>
        <taxon>Nectriaceae</taxon>
        <taxon>Fusarium</taxon>
    </lineage>
</organism>
<dbReference type="KEGG" id="fgr:FGSG_13043"/>
<reference evidence="2 4" key="4">
    <citation type="journal article" date="2015" name="BMC Genomics">
        <title>The completed genome sequence of the pathogenic ascomycete fungus Fusarium graminearum.</title>
        <authorList>
            <person name="King R."/>
            <person name="Urban M."/>
            <person name="Hammond-Kosack M.C."/>
            <person name="Hassani-Pak K."/>
            <person name="Hammond-Kosack K.E."/>
        </authorList>
    </citation>
    <scope>NUCLEOTIDE SEQUENCE [LARGE SCALE GENOMIC DNA]</scope>
    <source>
        <strain evidence="4">ATCC MYA-4620 / CBS 123657 / FGSC 9075 / NRRL 31084 / PH-1</strain>
        <strain evidence="2">PH-1</strain>
    </source>
</reference>
<reference evidence="3" key="5">
    <citation type="submission" date="2017-01" db="UniProtKB">
        <authorList>
            <consortium name="EnsemblFungi"/>
        </authorList>
    </citation>
    <scope>IDENTIFICATION</scope>
    <source>
        <strain evidence="3">PH-1 / ATCC MYA-4620 / FGSC 9075 / NRRL 31084</strain>
    </source>
</reference>
<accession>I1S865</accession>
<dbReference type="OrthoDB" id="10368139at2759"/>
<protein>
    <submittedName>
        <fullName evidence="2">Chromosome 4, complete genome</fullName>
    </submittedName>
</protein>